<protein>
    <recommendedName>
        <fullName evidence="4">Integrase</fullName>
    </recommendedName>
</protein>
<name>L7F409_STRT8</name>
<dbReference type="EMBL" id="AEJB01000361">
    <property type="protein sequence ID" value="ELP65864.1"/>
    <property type="molecule type" value="Genomic_DNA"/>
</dbReference>
<sequence length="161" mass="18235">MLLRLACLGVANVFALLRLLPVSNQDKDAEILALRQQITVLKRRLGRDRVRFAPSDRVFLAALLHRLPRGVLRRARLLVRPDTVLHWHRDLVPRRHAARSRPGVVAMMCGFACRRFADVLPLSYGRRSSGRRALGEPDRMPRTRVPRAGEPERGPRSGTAV</sequence>
<dbReference type="GeneID" id="97407745"/>
<dbReference type="Proteomes" id="UP000010931">
    <property type="component" value="Unassembled WGS sequence"/>
</dbReference>
<evidence type="ECO:0000313" key="3">
    <source>
        <dbReference type="Proteomes" id="UP000010931"/>
    </source>
</evidence>
<comment type="caution">
    <text evidence="2">The sequence shown here is derived from an EMBL/GenBank/DDBJ whole genome shotgun (WGS) entry which is preliminary data.</text>
</comment>
<proteinExistence type="predicted"/>
<reference evidence="2 3" key="1">
    <citation type="journal article" date="2011" name="Plasmid">
        <title>Streptomyces turgidiscabies Car8 contains a modular pathogenicity island that shares virulence genes with other actinobacterial plant pathogens.</title>
        <authorList>
            <person name="Huguet-Tapia J.C."/>
            <person name="Badger J.H."/>
            <person name="Loria R."/>
            <person name="Pettis G.S."/>
        </authorList>
    </citation>
    <scope>NUCLEOTIDE SEQUENCE [LARGE SCALE GENOMIC DNA]</scope>
    <source>
        <strain evidence="2 3">Car8</strain>
    </source>
</reference>
<accession>L7F409</accession>
<evidence type="ECO:0000256" key="1">
    <source>
        <dbReference type="SAM" id="MobiDB-lite"/>
    </source>
</evidence>
<gene>
    <name evidence="2" type="ORF">STRTUCAR8_01772</name>
</gene>
<dbReference type="PATRIC" id="fig|698760.3.peg.5304"/>
<dbReference type="RefSeq" id="WP_006378791.1">
    <property type="nucleotide sequence ID" value="NZ_AEJB01000361.1"/>
</dbReference>
<evidence type="ECO:0000313" key="2">
    <source>
        <dbReference type="EMBL" id="ELP65864.1"/>
    </source>
</evidence>
<organism evidence="2 3">
    <name type="scientific">Streptomyces turgidiscabies (strain Car8)</name>
    <dbReference type="NCBI Taxonomy" id="698760"/>
    <lineage>
        <taxon>Bacteria</taxon>
        <taxon>Bacillati</taxon>
        <taxon>Actinomycetota</taxon>
        <taxon>Actinomycetes</taxon>
        <taxon>Kitasatosporales</taxon>
        <taxon>Streptomycetaceae</taxon>
        <taxon>Streptomyces</taxon>
    </lineage>
</organism>
<feature type="region of interest" description="Disordered" evidence="1">
    <location>
        <begin position="127"/>
        <end position="161"/>
    </location>
</feature>
<evidence type="ECO:0008006" key="4">
    <source>
        <dbReference type="Google" id="ProtNLM"/>
    </source>
</evidence>
<feature type="compositionally biased region" description="Basic and acidic residues" evidence="1">
    <location>
        <begin position="133"/>
        <end position="155"/>
    </location>
</feature>
<keyword evidence="3" id="KW-1185">Reference proteome</keyword>
<dbReference type="AlphaFoldDB" id="L7F409"/>